<feature type="domain" description="RCK C-terminal" evidence="9">
    <location>
        <begin position="256"/>
        <end position="340"/>
    </location>
</feature>
<feature type="transmembrane region" description="Helical" evidence="8">
    <location>
        <begin position="351"/>
        <end position="368"/>
    </location>
</feature>
<evidence type="ECO:0000256" key="8">
    <source>
        <dbReference type="SAM" id="Phobius"/>
    </source>
</evidence>
<dbReference type="NCBIfam" id="TIGR01625">
    <property type="entry name" value="YidE_YbjL_dupl"/>
    <property type="match status" value="1"/>
</dbReference>
<dbReference type="AlphaFoldDB" id="A0A3N4ZXE3"/>
<keyword evidence="6 8" id="KW-1133">Transmembrane helix</keyword>
<sequence length="526" mass="54034">MQAVFTTLAEQPLLLLFGVLGVGAVIGRISVRGISLGAAAVLFSAIGVTAWADSYGTAVEIPEVVGFLGLAVFAFVTGITSGPNFFHTLRTAWPVMLAVAAVLVAGAATAVGLGRGLGLGAETIAGTFAGALTNTPALAAAGGTPAATVGYAVSYLFGVLGMLALTTLALRSSATDTDAPAPVVDVTLRVDTEAEPTVADLRSRHGGQLLFSRIRREETGPAESVPDDTVLHAGDVITVVGPTTEIETLTAELGHRSSHDLMLDRSHLDFRRMTVSDPRLAGRTVGQLGLETRFHATVARVRRGDVDMVATPDLVVQMGDRVRVVAPTTRMNEVTRYFGDSARGLSDINPAAFGLGLLVGLLLGEIPIPVPGGGTFSIGAAAGTLIVGLVMGRIGRIGRVVTALPYTASMVLSEFGLLVFLAYAGTKAGSLITDAFTSGDVVAIFVLGLATTLVVGVGTFTVLRWGFHSGGTRLAGILGGTQTQPALLAYANGRTGHDPRVALGYALVYPTAMVVKILLAQVLGGL</sequence>
<comment type="caution">
    <text evidence="10">The sequence shown here is derived from an EMBL/GenBank/DDBJ whole genome shotgun (WGS) entry which is preliminary data.</text>
</comment>
<feature type="transmembrane region" description="Helical" evidence="8">
    <location>
        <begin position="403"/>
        <end position="423"/>
    </location>
</feature>
<evidence type="ECO:0000256" key="6">
    <source>
        <dbReference type="ARBA" id="ARBA00022989"/>
    </source>
</evidence>
<evidence type="ECO:0000256" key="1">
    <source>
        <dbReference type="ARBA" id="ARBA00004651"/>
    </source>
</evidence>
<evidence type="ECO:0000256" key="2">
    <source>
        <dbReference type="ARBA" id="ARBA00009854"/>
    </source>
</evidence>
<feature type="transmembrane region" description="Helical" evidence="8">
    <location>
        <begin position="443"/>
        <end position="463"/>
    </location>
</feature>
<dbReference type="Gene3D" id="3.30.70.1450">
    <property type="entry name" value="Regulator of K+ conductance, C-terminal domain"/>
    <property type="match status" value="1"/>
</dbReference>
<dbReference type="InterPro" id="IPR036721">
    <property type="entry name" value="RCK_C_sf"/>
</dbReference>
<evidence type="ECO:0000256" key="4">
    <source>
        <dbReference type="ARBA" id="ARBA00022475"/>
    </source>
</evidence>
<dbReference type="RefSeq" id="WP_123913668.1">
    <property type="nucleotide sequence ID" value="NZ_RKRA01000001.1"/>
</dbReference>
<comment type="subcellular location">
    <subcellularLocation>
        <location evidence="1">Cell membrane</location>
        <topology evidence="1">Multi-pass membrane protein</topology>
    </subcellularLocation>
</comment>
<dbReference type="PANTHER" id="PTHR30445">
    <property type="entry name" value="K(+)_H(+) ANTIPORTER SUBUNIT KHTT"/>
    <property type="match status" value="1"/>
</dbReference>
<dbReference type="PROSITE" id="PS51202">
    <property type="entry name" value="RCK_C"/>
    <property type="match status" value="1"/>
</dbReference>
<keyword evidence="11" id="KW-1185">Reference proteome</keyword>
<evidence type="ECO:0000256" key="7">
    <source>
        <dbReference type="ARBA" id="ARBA00023136"/>
    </source>
</evidence>
<proteinExistence type="inferred from homology"/>
<feature type="transmembrane region" description="Helical" evidence="8">
    <location>
        <begin position="152"/>
        <end position="170"/>
    </location>
</feature>
<feature type="transmembrane region" description="Helical" evidence="8">
    <location>
        <begin position="502"/>
        <end position="523"/>
    </location>
</feature>
<accession>A0A3N4ZXE3</accession>
<dbReference type="SUPFAM" id="SSF116726">
    <property type="entry name" value="TrkA C-terminal domain-like"/>
    <property type="match status" value="2"/>
</dbReference>
<dbReference type="OrthoDB" id="9155749at2"/>
<keyword evidence="3" id="KW-0813">Transport</keyword>
<organism evidence="10 11">
    <name type="scientific">Georgenia muralis</name>
    <dbReference type="NCBI Taxonomy" id="154117"/>
    <lineage>
        <taxon>Bacteria</taxon>
        <taxon>Bacillati</taxon>
        <taxon>Actinomycetota</taxon>
        <taxon>Actinomycetes</taxon>
        <taxon>Micrococcales</taxon>
        <taxon>Bogoriellaceae</taxon>
        <taxon>Georgenia</taxon>
    </lineage>
</organism>
<comment type="similarity">
    <text evidence="2">Belongs to the AAE transporter (TC 2.A.81) family.</text>
</comment>
<evidence type="ECO:0000313" key="10">
    <source>
        <dbReference type="EMBL" id="RPF25695.1"/>
    </source>
</evidence>
<evidence type="ECO:0000256" key="5">
    <source>
        <dbReference type="ARBA" id="ARBA00022692"/>
    </source>
</evidence>
<name>A0A3N4ZXE3_9MICO</name>
<dbReference type="GO" id="GO:0005886">
    <property type="term" value="C:plasma membrane"/>
    <property type="evidence" value="ECO:0007669"/>
    <property type="project" value="UniProtKB-SubCell"/>
</dbReference>
<dbReference type="InterPro" id="IPR006512">
    <property type="entry name" value="YidE_YbjL"/>
</dbReference>
<feature type="transmembrane region" description="Helical" evidence="8">
    <location>
        <begin position="93"/>
        <end position="113"/>
    </location>
</feature>
<dbReference type="Pfam" id="PF02080">
    <property type="entry name" value="TrkA_C"/>
    <property type="match status" value="1"/>
</dbReference>
<feature type="transmembrane region" description="Helical" evidence="8">
    <location>
        <begin position="36"/>
        <end position="52"/>
    </location>
</feature>
<keyword evidence="7 8" id="KW-0472">Membrane</keyword>
<keyword evidence="5 8" id="KW-0812">Transmembrane</keyword>
<reference evidence="10 11" key="1">
    <citation type="submission" date="2018-11" db="EMBL/GenBank/DDBJ databases">
        <title>Sequencing the genomes of 1000 actinobacteria strains.</title>
        <authorList>
            <person name="Klenk H.-P."/>
        </authorList>
    </citation>
    <scope>NUCLEOTIDE SEQUENCE [LARGE SCALE GENOMIC DNA]</scope>
    <source>
        <strain evidence="10 11">DSM 14418</strain>
    </source>
</reference>
<gene>
    <name evidence="10" type="ORF">EDD32_0099</name>
</gene>
<protein>
    <submittedName>
        <fullName evidence="10">Putative transport protein</fullName>
    </submittedName>
</protein>
<evidence type="ECO:0000313" key="11">
    <source>
        <dbReference type="Proteomes" id="UP000280726"/>
    </source>
</evidence>
<evidence type="ECO:0000256" key="3">
    <source>
        <dbReference type="ARBA" id="ARBA00022448"/>
    </source>
</evidence>
<feature type="transmembrane region" description="Helical" evidence="8">
    <location>
        <begin position="64"/>
        <end position="86"/>
    </location>
</feature>
<dbReference type="GO" id="GO:0006813">
    <property type="term" value="P:potassium ion transport"/>
    <property type="evidence" value="ECO:0007669"/>
    <property type="project" value="InterPro"/>
</dbReference>
<dbReference type="GO" id="GO:0008324">
    <property type="term" value="F:monoatomic cation transmembrane transporter activity"/>
    <property type="evidence" value="ECO:0007669"/>
    <property type="project" value="InterPro"/>
</dbReference>
<feature type="transmembrane region" description="Helical" evidence="8">
    <location>
        <begin position="374"/>
        <end position="391"/>
    </location>
</feature>
<feature type="transmembrane region" description="Helical" evidence="8">
    <location>
        <begin position="12"/>
        <end position="29"/>
    </location>
</feature>
<evidence type="ECO:0000259" key="9">
    <source>
        <dbReference type="PROSITE" id="PS51202"/>
    </source>
</evidence>
<dbReference type="Pfam" id="PF06826">
    <property type="entry name" value="Asp-Al_Ex"/>
    <property type="match status" value="2"/>
</dbReference>
<keyword evidence="4" id="KW-1003">Cell membrane</keyword>
<dbReference type="InterPro" id="IPR050144">
    <property type="entry name" value="AAE_transporter"/>
</dbReference>
<dbReference type="InterPro" id="IPR006037">
    <property type="entry name" value="RCK_C"/>
</dbReference>
<dbReference type="PANTHER" id="PTHR30445:SF3">
    <property type="entry name" value="TRANSPORT PROTEIN YIDE-RELATED"/>
    <property type="match status" value="1"/>
</dbReference>
<dbReference type="EMBL" id="RKRA01000001">
    <property type="protein sequence ID" value="RPF25695.1"/>
    <property type="molecule type" value="Genomic_DNA"/>
</dbReference>
<dbReference type="Proteomes" id="UP000280726">
    <property type="component" value="Unassembled WGS sequence"/>
</dbReference>